<evidence type="ECO:0000256" key="15">
    <source>
        <dbReference type="PIRSR" id="PIRSR000350-4"/>
    </source>
</evidence>
<feature type="binding site" evidence="14">
    <location>
        <position position="52"/>
    </location>
    <ligand>
        <name>FAD</name>
        <dbReference type="ChEBI" id="CHEBI:57692"/>
    </ligand>
</feature>
<comment type="subcellular location">
    <subcellularLocation>
        <location evidence="1">Cytoplasm</location>
    </subcellularLocation>
</comment>
<evidence type="ECO:0000256" key="14">
    <source>
        <dbReference type="PIRSR" id="PIRSR000350-3"/>
    </source>
</evidence>
<feature type="binding site" evidence="14">
    <location>
        <position position="264"/>
    </location>
    <ligand>
        <name>NAD(+)</name>
        <dbReference type="ChEBI" id="CHEBI:57540"/>
    </ligand>
</feature>
<dbReference type="PIRSF" id="PIRSF000350">
    <property type="entry name" value="Mercury_reductase_MerA"/>
    <property type="match status" value="1"/>
</dbReference>
<dbReference type="GO" id="GO:0005737">
    <property type="term" value="C:cytoplasm"/>
    <property type="evidence" value="ECO:0007669"/>
    <property type="project" value="UniProtKB-SubCell"/>
</dbReference>
<keyword evidence="9 14" id="KW-0520">NAD</keyword>
<evidence type="ECO:0000313" key="20">
    <source>
        <dbReference type="Proteomes" id="UP000711407"/>
    </source>
</evidence>
<evidence type="ECO:0000256" key="16">
    <source>
        <dbReference type="RuleBase" id="RU003692"/>
    </source>
</evidence>
<dbReference type="InterPro" id="IPR023753">
    <property type="entry name" value="FAD/NAD-binding_dom"/>
</dbReference>
<accession>A0A921E7R6</accession>
<dbReference type="InterPro" id="IPR001100">
    <property type="entry name" value="Pyr_nuc-diS_OxRdtase"/>
</dbReference>
<evidence type="ECO:0000256" key="1">
    <source>
        <dbReference type="ARBA" id="ARBA00004496"/>
    </source>
</evidence>
<dbReference type="SUPFAM" id="SSF51905">
    <property type="entry name" value="FAD/NAD(P)-binding domain"/>
    <property type="match status" value="1"/>
</dbReference>
<dbReference type="InterPro" id="IPR006258">
    <property type="entry name" value="Lipoamide_DH"/>
</dbReference>
<dbReference type="Proteomes" id="UP000711407">
    <property type="component" value="Unassembled WGS sequence"/>
</dbReference>
<keyword evidence="6 16" id="KW-0285">Flavoprotein</keyword>
<evidence type="ECO:0000256" key="2">
    <source>
        <dbReference type="ARBA" id="ARBA00007532"/>
    </source>
</evidence>
<keyword evidence="8 16" id="KW-0560">Oxidoreductase</keyword>
<evidence type="ECO:0000259" key="18">
    <source>
        <dbReference type="Pfam" id="PF07992"/>
    </source>
</evidence>
<evidence type="ECO:0000256" key="10">
    <source>
        <dbReference type="ARBA" id="ARBA00023157"/>
    </source>
</evidence>
<evidence type="ECO:0000259" key="17">
    <source>
        <dbReference type="Pfam" id="PF02852"/>
    </source>
</evidence>
<dbReference type="GO" id="GO:0006103">
    <property type="term" value="P:2-oxoglutarate metabolic process"/>
    <property type="evidence" value="ECO:0007669"/>
    <property type="project" value="TreeGrafter"/>
</dbReference>
<organism evidence="19 20">
    <name type="scientific">Candidatus Amulumruptor caecigallinarius</name>
    <dbReference type="NCBI Taxonomy" id="2109911"/>
    <lineage>
        <taxon>Bacteria</taxon>
        <taxon>Pseudomonadati</taxon>
        <taxon>Bacteroidota</taxon>
        <taxon>Bacteroidia</taxon>
        <taxon>Bacteroidales</taxon>
        <taxon>Muribaculaceae</taxon>
        <taxon>Candidatus Amulumruptor</taxon>
    </lineage>
</organism>
<feature type="binding site" evidence="14">
    <location>
        <begin position="138"/>
        <end position="140"/>
    </location>
    <ligand>
        <name>FAD</name>
        <dbReference type="ChEBI" id="CHEBI:57692"/>
    </ligand>
</feature>
<keyword evidence="11 16" id="KW-0676">Redox-active center</keyword>
<dbReference type="InterPro" id="IPR036188">
    <property type="entry name" value="FAD/NAD-bd_sf"/>
</dbReference>
<dbReference type="PANTHER" id="PTHR22912:SF217">
    <property type="entry name" value="DIHYDROLIPOYL DEHYDROGENASE"/>
    <property type="match status" value="1"/>
</dbReference>
<comment type="catalytic activity">
    <reaction evidence="12 16">
        <text>N(6)-[(R)-dihydrolipoyl]-L-lysyl-[protein] + NAD(+) = N(6)-[(R)-lipoyl]-L-lysyl-[protein] + NADH + H(+)</text>
        <dbReference type="Rhea" id="RHEA:15045"/>
        <dbReference type="Rhea" id="RHEA-COMP:10474"/>
        <dbReference type="Rhea" id="RHEA-COMP:10475"/>
        <dbReference type="ChEBI" id="CHEBI:15378"/>
        <dbReference type="ChEBI" id="CHEBI:57540"/>
        <dbReference type="ChEBI" id="CHEBI:57945"/>
        <dbReference type="ChEBI" id="CHEBI:83099"/>
        <dbReference type="ChEBI" id="CHEBI:83100"/>
        <dbReference type="EC" id="1.8.1.4"/>
    </reaction>
</comment>
<dbReference type="FunFam" id="3.30.390.30:FF:000001">
    <property type="entry name" value="Dihydrolipoyl dehydrogenase"/>
    <property type="match status" value="1"/>
</dbReference>
<evidence type="ECO:0000256" key="8">
    <source>
        <dbReference type="ARBA" id="ARBA00023002"/>
    </source>
</evidence>
<comment type="cofactor">
    <cofactor evidence="14 16">
        <name>FAD</name>
        <dbReference type="ChEBI" id="CHEBI:57692"/>
    </cofactor>
    <text evidence="14 16">Binds 1 FAD per subunit.</text>
</comment>
<feature type="active site" description="Proton acceptor" evidence="13">
    <location>
        <position position="430"/>
    </location>
</feature>
<feature type="disulfide bond" description="Redox-active" evidence="15">
    <location>
        <begin position="43"/>
        <end position="48"/>
    </location>
</feature>
<dbReference type="InterPro" id="IPR012999">
    <property type="entry name" value="Pyr_OxRdtase_I_AS"/>
</dbReference>
<dbReference type="InterPro" id="IPR050151">
    <property type="entry name" value="Class-I_Pyr_Nuc-Dis_Oxidored"/>
</dbReference>
<evidence type="ECO:0000256" key="3">
    <source>
        <dbReference type="ARBA" id="ARBA00012608"/>
    </source>
</evidence>
<feature type="domain" description="FAD/NAD(P)-binding" evidence="18">
    <location>
        <begin position="7"/>
        <end position="319"/>
    </location>
</feature>
<keyword evidence="14" id="KW-0547">Nucleotide-binding</keyword>
<dbReference type="PROSITE" id="PS00076">
    <property type="entry name" value="PYRIDINE_REDOX_1"/>
    <property type="match status" value="1"/>
</dbReference>
<evidence type="ECO:0000256" key="9">
    <source>
        <dbReference type="ARBA" id="ARBA00023027"/>
    </source>
</evidence>
<dbReference type="NCBIfam" id="TIGR01350">
    <property type="entry name" value="lipoamide_DH"/>
    <property type="match status" value="1"/>
</dbReference>
<dbReference type="InterPro" id="IPR004099">
    <property type="entry name" value="Pyr_nucl-diS_OxRdtase_dimer"/>
</dbReference>
<protein>
    <recommendedName>
        <fullName evidence="4 16">Dihydrolipoyl dehydrogenase</fullName>
        <ecNumber evidence="3 16">1.8.1.4</ecNumber>
    </recommendedName>
</protein>
<keyword evidence="10" id="KW-1015">Disulfide bond</keyword>
<dbReference type="AlphaFoldDB" id="A0A921E7R6"/>
<dbReference type="Pfam" id="PF02852">
    <property type="entry name" value="Pyr_redox_dim"/>
    <property type="match status" value="1"/>
</dbReference>
<keyword evidence="7 14" id="KW-0274">FAD</keyword>
<evidence type="ECO:0000256" key="11">
    <source>
        <dbReference type="ARBA" id="ARBA00023284"/>
    </source>
</evidence>
<dbReference type="Gene3D" id="3.30.390.30">
    <property type="match status" value="1"/>
</dbReference>
<gene>
    <name evidence="19" type="primary">lpdA</name>
    <name evidence="19" type="ORF">K8V47_01985</name>
</gene>
<evidence type="ECO:0000256" key="13">
    <source>
        <dbReference type="PIRSR" id="PIRSR000350-2"/>
    </source>
</evidence>
<evidence type="ECO:0000256" key="5">
    <source>
        <dbReference type="ARBA" id="ARBA00022490"/>
    </source>
</evidence>
<dbReference type="PANTHER" id="PTHR22912">
    <property type="entry name" value="DISULFIDE OXIDOREDUCTASE"/>
    <property type="match status" value="1"/>
</dbReference>
<feature type="binding site" evidence="14">
    <location>
        <begin position="310"/>
        <end position="313"/>
    </location>
    <ligand>
        <name>FAD</name>
        <dbReference type="ChEBI" id="CHEBI:57692"/>
    </ligand>
</feature>
<keyword evidence="5" id="KW-0963">Cytoplasm</keyword>
<dbReference type="EC" id="1.8.1.4" evidence="3 16"/>
<feature type="binding site" evidence="14">
    <location>
        <position position="304"/>
    </location>
    <ligand>
        <name>FAD</name>
        <dbReference type="ChEBI" id="CHEBI:57692"/>
    </ligand>
</feature>
<evidence type="ECO:0000256" key="4">
    <source>
        <dbReference type="ARBA" id="ARBA00016961"/>
    </source>
</evidence>
<dbReference type="Pfam" id="PF07992">
    <property type="entry name" value="Pyr_redox_2"/>
    <property type="match status" value="1"/>
</dbReference>
<feature type="domain" description="Pyridine nucleotide-disulphide oxidoreductase dimerisation" evidence="17">
    <location>
        <begin position="332"/>
        <end position="440"/>
    </location>
</feature>
<feature type="binding site" evidence="14">
    <location>
        <begin position="173"/>
        <end position="180"/>
    </location>
    <ligand>
        <name>NAD(+)</name>
        <dbReference type="ChEBI" id="CHEBI:57540"/>
    </ligand>
</feature>
<comment type="caution">
    <text evidence="19">The sequence shown here is derived from an EMBL/GenBank/DDBJ whole genome shotgun (WGS) entry which is preliminary data.</text>
</comment>
<sequence length="444" mass="46163">MSLYRSNLVIIGAGPGGYETAALAARQGHKVTLIERGELGGTCLNRGCIPTKALCASASKVLDLKDAAAFGVEVAHWRADFAAAAARMRQVVSGLRDGVAQELSGVDIVHGCARLASTGPSVWVGEDQYVADRLIIATGSVPAALPIPGAELAMTSDDLLALDTLPGSIAIIGGGVIGMEFASILNAFGVEVTVLEFCKEILPPFDRDVAKRLRSLLSRRGIKIIVGAGVTSIERESASGLRVDYEAKGKPQSLAVDAALMAVGRKASLPQGTEDAGIKVDDKGFIMVDDGYRTSREHIYAIGDVNGRCMLAHAASAQGRCVLGEDVNMSVIPSALFTTPEAAMVGLTEEQCQGRGLHYKVSRALYASNGKAVAMGDAQGFVKLISHCDDGAILGCHILGAHAADLISEVATAMASSLTVRDIAAAIHTHPSLSETVWKAASSC</sequence>
<dbReference type="InterPro" id="IPR016156">
    <property type="entry name" value="FAD/NAD-linked_Rdtase_dimer_sf"/>
</dbReference>
<dbReference type="GO" id="GO:0050660">
    <property type="term" value="F:flavin adenine dinucleotide binding"/>
    <property type="evidence" value="ECO:0007669"/>
    <property type="project" value="InterPro"/>
</dbReference>
<dbReference type="PRINTS" id="PR00411">
    <property type="entry name" value="PNDRDTASEI"/>
</dbReference>
<evidence type="ECO:0000256" key="7">
    <source>
        <dbReference type="ARBA" id="ARBA00022827"/>
    </source>
</evidence>
<dbReference type="GO" id="GO:0004148">
    <property type="term" value="F:dihydrolipoyl dehydrogenase (NADH) activity"/>
    <property type="evidence" value="ECO:0007669"/>
    <property type="project" value="UniProtKB-EC"/>
</dbReference>
<name>A0A921E7R6_9BACT</name>
<dbReference type="SUPFAM" id="SSF55424">
    <property type="entry name" value="FAD/NAD-linked reductases, dimerisation (C-terminal) domain"/>
    <property type="match status" value="1"/>
</dbReference>
<evidence type="ECO:0000313" key="19">
    <source>
        <dbReference type="EMBL" id="HJE38522.1"/>
    </source>
</evidence>
<dbReference type="PRINTS" id="PR00368">
    <property type="entry name" value="FADPNR"/>
</dbReference>
<comment type="miscellaneous">
    <text evidence="16">The active site is a redox-active disulfide bond.</text>
</comment>
<reference evidence="19" key="2">
    <citation type="submission" date="2021-09" db="EMBL/GenBank/DDBJ databases">
        <authorList>
            <person name="Gilroy R."/>
        </authorList>
    </citation>
    <scope>NUCLEOTIDE SEQUENCE</scope>
    <source>
        <strain evidence="19">4100</strain>
    </source>
</reference>
<feature type="binding site" evidence="14">
    <location>
        <position position="196"/>
    </location>
    <ligand>
        <name>NAD(+)</name>
        <dbReference type="ChEBI" id="CHEBI:57540"/>
    </ligand>
</feature>
<dbReference type="Gene3D" id="3.50.50.60">
    <property type="entry name" value="FAD/NAD(P)-binding domain"/>
    <property type="match status" value="2"/>
</dbReference>
<evidence type="ECO:0000256" key="6">
    <source>
        <dbReference type="ARBA" id="ARBA00022630"/>
    </source>
</evidence>
<evidence type="ECO:0000256" key="12">
    <source>
        <dbReference type="ARBA" id="ARBA00049187"/>
    </source>
</evidence>
<dbReference type="EMBL" id="DYXT01000016">
    <property type="protein sequence ID" value="HJE38522.1"/>
    <property type="molecule type" value="Genomic_DNA"/>
</dbReference>
<comment type="similarity">
    <text evidence="2 16">Belongs to the class-I pyridine nucleotide-disulfide oxidoreductase family.</text>
</comment>
<proteinExistence type="inferred from homology"/>
<reference evidence="19" key="1">
    <citation type="journal article" date="2021" name="PeerJ">
        <title>Extensive microbial diversity within the chicken gut microbiome revealed by metagenomics and culture.</title>
        <authorList>
            <person name="Gilroy R."/>
            <person name="Ravi A."/>
            <person name="Getino M."/>
            <person name="Pursley I."/>
            <person name="Horton D.L."/>
            <person name="Alikhan N.F."/>
            <person name="Baker D."/>
            <person name="Gharbi K."/>
            <person name="Hall N."/>
            <person name="Watson M."/>
            <person name="Adriaenssens E.M."/>
            <person name="Foster-Nyarko E."/>
            <person name="Jarju S."/>
            <person name="Secka A."/>
            <person name="Antonio M."/>
            <person name="Oren A."/>
            <person name="Chaudhuri R.R."/>
            <person name="La Ragione R."/>
            <person name="Hildebrand F."/>
            <person name="Pallen M.J."/>
        </authorList>
    </citation>
    <scope>NUCLEOTIDE SEQUENCE</scope>
    <source>
        <strain evidence="19">4100</strain>
    </source>
</reference>